<keyword evidence="2 5" id="KW-0808">Transferase</keyword>
<keyword evidence="1 5" id="KW-0489">Methyltransferase</keyword>
<feature type="binding site" evidence="5">
    <location>
        <position position="43"/>
    </location>
    <ligand>
        <name>S-adenosyl-L-methionine</name>
        <dbReference type="ChEBI" id="CHEBI:59789"/>
    </ligand>
</feature>
<accession>A0A7W7G762</accession>
<dbReference type="PROSITE" id="PS51689">
    <property type="entry name" value="SAM_RNA_A_N6_MT"/>
    <property type="match status" value="1"/>
</dbReference>
<evidence type="ECO:0000256" key="1">
    <source>
        <dbReference type="ARBA" id="ARBA00022603"/>
    </source>
</evidence>
<feature type="binding site" evidence="5">
    <location>
        <position position="130"/>
    </location>
    <ligand>
        <name>S-adenosyl-L-methionine</name>
        <dbReference type="ChEBI" id="CHEBI:59789"/>
    </ligand>
</feature>
<protein>
    <submittedName>
        <fullName evidence="8">23S rRNA (Adenine-N6)-dimethyltransferase</fullName>
        <ecNumber evidence="8">2.1.1.184</ecNumber>
    </submittedName>
</protein>
<evidence type="ECO:0000256" key="2">
    <source>
        <dbReference type="ARBA" id="ARBA00022679"/>
    </source>
</evidence>
<dbReference type="EC" id="2.1.1.184" evidence="8"/>
<comment type="similarity">
    <text evidence="5">Belongs to the class I-like SAM-binding methyltransferase superfamily. rRNA adenine N(6)-methyltransferase family.</text>
</comment>
<feature type="binding site" evidence="5">
    <location>
        <position position="114"/>
    </location>
    <ligand>
        <name>S-adenosyl-L-methionine</name>
        <dbReference type="ChEBI" id="CHEBI:59789"/>
    </ligand>
</feature>
<evidence type="ECO:0000256" key="4">
    <source>
        <dbReference type="ARBA" id="ARBA00022884"/>
    </source>
</evidence>
<evidence type="ECO:0000313" key="9">
    <source>
        <dbReference type="Proteomes" id="UP000542210"/>
    </source>
</evidence>
<gene>
    <name evidence="8" type="ORF">BJ982_000341</name>
</gene>
<sequence length="285" mass="31161">MARSFAHGDFSHTQKRHTGRQDGRNGGRTERDRARRELSQNFLVDRDAVAHIVRTADPRPADLVLEPGAGEGVLTRALAARAGKVVAYEIDVLLAGRLAARTRDDARIEVVRGDFLAARAPREPFAVVGSIPYAATSRIVDWCLRAPALTGATLVTQLEYARKRSGDFGRWSLLTVRTWPWFSWSLAGRVGREAFRPVPAVDSAVLRLDRRTAPLLPPEAAAGYDTLVDLGFQGVGGTLRASLLTRYGPGHVDAALARAGVSPSTVVAYVHPDRWATLWQVLQDR</sequence>
<evidence type="ECO:0000259" key="7">
    <source>
        <dbReference type="SMART" id="SM00650"/>
    </source>
</evidence>
<reference evidence="8 9" key="1">
    <citation type="submission" date="2020-08" db="EMBL/GenBank/DDBJ databases">
        <title>Sequencing the genomes of 1000 actinobacteria strains.</title>
        <authorList>
            <person name="Klenk H.-P."/>
        </authorList>
    </citation>
    <scope>NUCLEOTIDE SEQUENCE [LARGE SCALE GENOMIC DNA]</scope>
    <source>
        <strain evidence="8 9">DSM 45784</strain>
    </source>
</reference>
<dbReference type="EMBL" id="JACHND010000001">
    <property type="protein sequence ID" value="MBB4698797.1"/>
    <property type="molecule type" value="Genomic_DNA"/>
</dbReference>
<dbReference type="RefSeq" id="WP_184875895.1">
    <property type="nucleotide sequence ID" value="NZ_BOOV01000042.1"/>
</dbReference>
<name>A0A7W7G762_9ACTN</name>
<dbReference type="GO" id="GO:0000179">
    <property type="term" value="F:rRNA (adenine-N6,N6-)-dimethyltransferase activity"/>
    <property type="evidence" value="ECO:0007669"/>
    <property type="project" value="UniProtKB-UniRule"/>
</dbReference>
<evidence type="ECO:0000256" key="3">
    <source>
        <dbReference type="ARBA" id="ARBA00022691"/>
    </source>
</evidence>
<comment type="caution">
    <text evidence="8">The sequence shown here is derived from an EMBL/GenBank/DDBJ whole genome shotgun (WGS) entry which is preliminary data.</text>
</comment>
<dbReference type="PANTHER" id="PTHR11727">
    <property type="entry name" value="DIMETHYLADENOSINE TRANSFERASE"/>
    <property type="match status" value="1"/>
</dbReference>
<dbReference type="PROSITE" id="PS01131">
    <property type="entry name" value="RRNA_A_DIMETH"/>
    <property type="match status" value="1"/>
</dbReference>
<dbReference type="GO" id="GO:0052910">
    <property type="term" value="F:23S rRNA (adenine(2085)-N(6))-dimethyltransferase activity"/>
    <property type="evidence" value="ECO:0007669"/>
    <property type="project" value="UniProtKB-EC"/>
</dbReference>
<dbReference type="InterPro" id="IPR020596">
    <property type="entry name" value="rRNA_Ade_Mease_Trfase_CS"/>
</dbReference>
<dbReference type="PANTHER" id="PTHR11727:SF7">
    <property type="entry name" value="DIMETHYLADENOSINE TRANSFERASE-RELATED"/>
    <property type="match status" value="1"/>
</dbReference>
<evidence type="ECO:0000256" key="5">
    <source>
        <dbReference type="PROSITE-ProRule" id="PRU01026"/>
    </source>
</evidence>
<organism evidence="8 9">
    <name type="scientific">Sphaerisporangium siamense</name>
    <dbReference type="NCBI Taxonomy" id="795645"/>
    <lineage>
        <taxon>Bacteria</taxon>
        <taxon>Bacillati</taxon>
        <taxon>Actinomycetota</taxon>
        <taxon>Actinomycetes</taxon>
        <taxon>Streptosporangiales</taxon>
        <taxon>Streptosporangiaceae</taxon>
        <taxon>Sphaerisporangium</taxon>
    </lineage>
</organism>
<dbReference type="InterPro" id="IPR029063">
    <property type="entry name" value="SAM-dependent_MTases_sf"/>
</dbReference>
<dbReference type="Gene3D" id="3.40.50.150">
    <property type="entry name" value="Vaccinia Virus protein VP39"/>
    <property type="match status" value="1"/>
</dbReference>
<evidence type="ECO:0000313" key="8">
    <source>
        <dbReference type="EMBL" id="MBB4698797.1"/>
    </source>
</evidence>
<feature type="binding site" evidence="5">
    <location>
        <position position="41"/>
    </location>
    <ligand>
        <name>S-adenosyl-L-methionine</name>
        <dbReference type="ChEBI" id="CHEBI:59789"/>
    </ligand>
</feature>
<feature type="binding site" evidence="5">
    <location>
        <position position="89"/>
    </location>
    <ligand>
        <name>S-adenosyl-L-methionine</name>
        <dbReference type="ChEBI" id="CHEBI:59789"/>
    </ligand>
</feature>
<dbReference type="GO" id="GO:0005829">
    <property type="term" value="C:cytosol"/>
    <property type="evidence" value="ECO:0007669"/>
    <property type="project" value="TreeGrafter"/>
</dbReference>
<dbReference type="AlphaFoldDB" id="A0A7W7G762"/>
<dbReference type="Proteomes" id="UP000542210">
    <property type="component" value="Unassembled WGS sequence"/>
</dbReference>
<keyword evidence="4 5" id="KW-0694">RNA-binding</keyword>
<dbReference type="NCBIfam" id="NF000499">
    <property type="entry name" value="Erm23S_rRNA_broad"/>
    <property type="match status" value="1"/>
</dbReference>
<dbReference type="SUPFAM" id="SSF53335">
    <property type="entry name" value="S-adenosyl-L-methionine-dependent methyltransferases"/>
    <property type="match status" value="1"/>
</dbReference>
<dbReference type="NCBIfam" id="NF000337">
    <property type="entry name" value="erm_SHROVE"/>
    <property type="match status" value="1"/>
</dbReference>
<evidence type="ECO:0000256" key="6">
    <source>
        <dbReference type="SAM" id="MobiDB-lite"/>
    </source>
</evidence>
<dbReference type="InterPro" id="IPR020598">
    <property type="entry name" value="rRNA_Ade_methylase_Trfase_N"/>
</dbReference>
<keyword evidence="3 5" id="KW-0949">S-adenosyl-L-methionine</keyword>
<keyword evidence="9" id="KW-1185">Reference proteome</keyword>
<dbReference type="CDD" id="cd02440">
    <property type="entry name" value="AdoMet_MTases"/>
    <property type="match status" value="1"/>
</dbReference>
<feature type="domain" description="Ribosomal RNA adenine methylase transferase N-terminal" evidence="7">
    <location>
        <begin position="48"/>
        <end position="212"/>
    </location>
</feature>
<feature type="region of interest" description="Disordered" evidence="6">
    <location>
        <begin position="1"/>
        <end position="34"/>
    </location>
</feature>
<dbReference type="SMART" id="SM00650">
    <property type="entry name" value="rADc"/>
    <property type="match status" value="1"/>
</dbReference>
<feature type="binding site" evidence="5">
    <location>
        <position position="68"/>
    </location>
    <ligand>
        <name>S-adenosyl-L-methionine</name>
        <dbReference type="ChEBI" id="CHEBI:59789"/>
    </ligand>
</feature>
<dbReference type="InterPro" id="IPR001737">
    <property type="entry name" value="KsgA/Erm"/>
</dbReference>
<proteinExistence type="inferred from homology"/>
<feature type="compositionally biased region" description="Basic and acidic residues" evidence="6">
    <location>
        <begin position="19"/>
        <end position="34"/>
    </location>
</feature>
<dbReference type="GO" id="GO:0003723">
    <property type="term" value="F:RNA binding"/>
    <property type="evidence" value="ECO:0007669"/>
    <property type="project" value="UniProtKB-UniRule"/>
</dbReference>
<dbReference type="Pfam" id="PF00398">
    <property type="entry name" value="RrnaAD"/>
    <property type="match status" value="1"/>
</dbReference>